<gene>
    <name evidence="3" type="ORF">LIER_35702</name>
</gene>
<accession>A0AAV3NWV7</accession>
<name>A0AAV3NWV7_LITER</name>
<dbReference type="Proteomes" id="UP001454036">
    <property type="component" value="Unassembled WGS sequence"/>
</dbReference>
<dbReference type="PANTHER" id="PTHR34658">
    <property type="entry name" value="OS01G0151800 PROTEIN"/>
    <property type="match status" value="1"/>
</dbReference>
<feature type="transmembrane region" description="Helical" evidence="1">
    <location>
        <begin position="72"/>
        <end position="90"/>
    </location>
</feature>
<keyword evidence="1" id="KW-0812">Transmembrane</keyword>
<organism evidence="3 4">
    <name type="scientific">Lithospermum erythrorhizon</name>
    <name type="common">Purple gromwell</name>
    <name type="synonym">Lithospermum officinale var. erythrorhizon</name>
    <dbReference type="NCBI Taxonomy" id="34254"/>
    <lineage>
        <taxon>Eukaryota</taxon>
        <taxon>Viridiplantae</taxon>
        <taxon>Streptophyta</taxon>
        <taxon>Embryophyta</taxon>
        <taxon>Tracheophyta</taxon>
        <taxon>Spermatophyta</taxon>
        <taxon>Magnoliopsida</taxon>
        <taxon>eudicotyledons</taxon>
        <taxon>Gunneridae</taxon>
        <taxon>Pentapetalae</taxon>
        <taxon>asterids</taxon>
        <taxon>lamiids</taxon>
        <taxon>Boraginales</taxon>
        <taxon>Boraginaceae</taxon>
        <taxon>Boraginoideae</taxon>
        <taxon>Lithospermeae</taxon>
        <taxon>Lithospermum</taxon>
    </lineage>
</organism>
<keyword evidence="4" id="KW-1185">Reference proteome</keyword>
<dbReference type="PANTHER" id="PTHR34658:SF5">
    <property type="entry name" value="PROTEIN, PUTATIVE-RELATED"/>
    <property type="match status" value="1"/>
</dbReference>
<comment type="caution">
    <text evidence="3">The sequence shown here is derived from an EMBL/GenBank/DDBJ whole genome shotgun (WGS) entry which is preliminary data.</text>
</comment>
<reference evidence="3 4" key="1">
    <citation type="submission" date="2024-01" db="EMBL/GenBank/DDBJ databases">
        <title>The complete chloroplast genome sequence of Lithospermum erythrorhizon: insights into the phylogenetic relationship among Boraginaceae species and the maternal lineages of purple gromwells.</title>
        <authorList>
            <person name="Okada T."/>
            <person name="Watanabe K."/>
        </authorList>
    </citation>
    <scope>NUCLEOTIDE SEQUENCE [LARGE SCALE GENOMIC DNA]</scope>
</reference>
<dbReference type="AlphaFoldDB" id="A0AAV3NWV7"/>
<protein>
    <submittedName>
        <fullName evidence="3">Uncharacterized protein</fullName>
    </submittedName>
</protein>
<keyword evidence="1" id="KW-0472">Membrane</keyword>
<evidence type="ECO:0000256" key="2">
    <source>
        <dbReference type="SAM" id="SignalP"/>
    </source>
</evidence>
<evidence type="ECO:0000313" key="4">
    <source>
        <dbReference type="Proteomes" id="UP001454036"/>
    </source>
</evidence>
<keyword evidence="2" id="KW-0732">Signal</keyword>
<evidence type="ECO:0000256" key="1">
    <source>
        <dbReference type="SAM" id="Phobius"/>
    </source>
</evidence>
<keyword evidence="1" id="KW-1133">Transmembrane helix</keyword>
<evidence type="ECO:0000313" key="3">
    <source>
        <dbReference type="EMBL" id="GAA0143246.1"/>
    </source>
</evidence>
<feature type="signal peptide" evidence="2">
    <location>
        <begin position="1"/>
        <end position="19"/>
    </location>
</feature>
<proteinExistence type="predicted"/>
<feature type="chain" id="PRO_5043988324" evidence="2">
    <location>
        <begin position="20"/>
        <end position="105"/>
    </location>
</feature>
<dbReference type="EMBL" id="BAABME010015845">
    <property type="protein sequence ID" value="GAA0143246.1"/>
    <property type="molecule type" value="Genomic_DNA"/>
</dbReference>
<sequence>MAHFVVSWTFLLIVVVGLAALSVEYVFTSAISPSSYFSQPCVMLGFVRLPLDIPREIISVPVQLVKPSSFDGMVPFVIVALLVAASANLIKNVGLLTNDHFDHTS</sequence>